<evidence type="ECO:0000313" key="13">
    <source>
        <dbReference type="Proteomes" id="UP001154329"/>
    </source>
</evidence>
<name>A0A9P0J3F3_APHGO</name>
<dbReference type="PROSITE" id="PS50236">
    <property type="entry name" value="CHCR"/>
    <property type="match status" value="1"/>
</dbReference>
<evidence type="ECO:0000256" key="8">
    <source>
        <dbReference type="PROSITE-ProRule" id="PRU01006"/>
    </source>
</evidence>
<dbReference type="Proteomes" id="UP001154329">
    <property type="component" value="Chromosome 2"/>
</dbReference>
<feature type="domain" description="Pep3/Vps18 RING C-terminal" evidence="11">
    <location>
        <begin position="862"/>
        <end position="959"/>
    </location>
</feature>
<dbReference type="GO" id="GO:0008270">
    <property type="term" value="F:zinc ion binding"/>
    <property type="evidence" value="ECO:0007669"/>
    <property type="project" value="UniProtKB-KW"/>
</dbReference>
<dbReference type="GO" id="GO:0030674">
    <property type="term" value="F:protein-macromolecule adaptor activity"/>
    <property type="evidence" value="ECO:0007669"/>
    <property type="project" value="TreeGrafter"/>
</dbReference>
<dbReference type="InterPro" id="IPR000547">
    <property type="entry name" value="Clathrin_H-chain/VPS_repeat"/>
</dbReference>
<feature type="coiled-coil region" evidence="9">
    <location>
        <begin position="816"/>
        <end position="850"/>
    </location>
</feature>
<proteinExistence type="inferred from homology"/>
<dbReference type="GO" id="GO:0008333">
    <property type="term" value="P:endosome to lysosome transport"/>
    <property type="evidence" value="ECO:0007669"/>
    <property type="project" value="TreeGrafter"/>
</dbReference>
<evidence type="ECO:0000256" key="6">
    <source>
        <dbReference type="ARBA" id="ARBA00022833"/>
    </source>
</evidence>
<evidence type="ECO:0000313" key="12">
    <source>
        <dbReference type="EMBL" id="CAH1726677.1"/>
    </source>
</evidence>
<comment type="similarity">
    <text evidence="2">Belongs to the VPS18 family.</text>
</comment>
<keyword evidence="5" id="KW-0863">Zinc-finger</keyword>
<gene>
    <name evidence="12" type="ORF">APHIGO_LOCUS7528</name>
</gene>
<evidence type="ECO:0000256" key="2">
    <source>
        <dbReference type="ARBA" id="ARBA00010454"/>
    </source>
</evidence>
<keyword evidence="7" id="KW-0472">Membrane</keyword>
<evidence type="ECO:0000259" key="11">
    <source>
        <dbReference type="Pfam" id="PF26148"/>
    </source>
</evidence>
<dbReference type="Pfam" id="PF26148">
    <property type="entry name" value="VPS18_RING_C"/>
    <property type="match status" value="1"/>
</dbReference>
<dbReference type="Pfam" id="PF05131">
    <property type="entry name" value="Pep3_Vps18"/>
    <property type="match status" value="1"/>
</dbReference>
<reference evidence="12" key="2">
    <citation type="submission" date="2022-10" db="EMBL/GenBank/DDBJ databases">
        <authorList>
            <consortium name="ENA_rothamsted_submissions"/>
            <consortium name="culmorum"/>
            <person name="King R."/>
        </authorList>
    </citation>
    <scope>NUCLEOTIDE SEQUENCE</scope>
</reference>
<dbReference type="GO" id="GO:0006904">
    <property type="term" value="P:vesicle docking involved in exocytosis"/>
    <property type="evidence" value="ECO:0007669"/>
    <property type="project" value="TreeGrafter"/>
</dbReference>
<organism evidence="12 13">
    <name type="scientific">Aphis gossypii</name>
    <name type="common">Cotton aphid</name>
    <dbReference type="NCBI Taxonomy" id="80765"/>
    <lineage>
        <taxon>Eukaryota</taxon>
        <taxon>Metazoa</taxon>
        <taxon>Ecdysozoa</taxon>
        <taxon>Arthropoda</taxon>
        <taxon>Hexapoda</taxon>
        <taxon>Insecta</taxon>
        <taxon>Pterygota</taxon>
        <taxon>Neoptera</taxon>
        <taxon>Paraneoptera</taxon>
        <taxon>Hemiptera</taxon>
        <taxon>Sternorrhyncha</taxon>
        <taxon>Aphidomorpha</taxon>
        <taxon>Aphidoidea</taxon>
        <taxon>Aphididae</taxon>
        <taxon>Aphidini</taxon>
        <taxon>Aphis</taxon>
        <taxon>Aphis</taxon>
    </lineage>
</organism>
<evidence type="ECO:0000259" key="10">
    <source>
        <dbReference type="Pfam" id="PF05131"/>
    </source>
</evidence>
<dbReference type="GO" id="GO:0031902">
    <property type="term" value="C:late endosome membrane"/>
    <property type="evidence" value="ECO:0007669"/>
    <property type="project" value="UniProtKB-SubCell"/>
</dbReference>
<dbReference type="OrthoDB" id="1845386at2759"/>
<dbReference type="InterPro" id="IPR058919">
    <property type="entry name" value="Pep3/Vps18_RING_C"/>
</dbReference>
<accession>A0A9P0J3F3</accession>
<feature type="domain" description="Pep3/Vps18 beta-propeller" evidence="10">
    <location>
        <begin position="41"/>
        <end position="406"/>
    </location>
</feature>
<evidence type="ECO:0000256" key="5">
    <source>
        <dbReference type="ARBA" id="ARBA00022771"/>
    </source>
</evidence>
<dbReference type="CDD" id="cd16462">
    <property type="entry name" value="RING-H2_Pep3p-like"/>
    <property type="match status" value="1"/>
</dbReference>
<dbReference type="EMBL" id="OU899035">
    <property type="protein sequence ID" value="CAH1726677.1"/>
    <property type="molecule type" value="Genomic_DNA"/>
</dbReference>
<sequence length="980" mass="113453">MMISILDQFEQGVGSRIKIVPSSKQLLDESFDKDTDLQRIPILSKKKVNFSPSDKIAQLLVSNEYVVLVMVNNVLLRINLKQDNIEEIDTLKTSSLKVKQLFLDPFGEHLLISCGNISSSQLFYATKQLSKLKPVGKYQGSEITSVAWNYDYRVKSTSSTTGPILLGNSSGAIIETQLGTEFDRFFQGSVVQYWKEVFDISKGQPIPIIGLQYHRVGKSDLFYILAITPTKLYQFIDFIFNKDERPMLQQIFNNYLTIPERFYEVPTVVKHSKLHFYFLNNDFTAPKYFGFLTELGVFVAEIDINKDEKTIFSSHELIEYSRLYGRDDDDFTVPLSMTFTRYHVLLLFPERVIAVSLVAPADRNASQVMDEDYCSDSYGRLLNITKDLMTGTIWLYAERAVFRYKINKEDRHVWKVYLDKGMFEEAKEICINNPHRINQVLVRQAEHFFNSKQYENSALIYANLNVSFEEIVLKFLHLNEKKPIKLFLMKKLHGLNSQDYTKITMITLWLIELFANELAVLRNSKQGKLQEYTTLQESFKQFLSTSIIQDCIRKNWESIYDILASHGDVSFMIWLALENQDYKRVIQHYLNEENIAEALTLLDNHPFSELFYTFSSDLVEKAPAQTVSILIKQGQKLDPLKVINALIIPNPSERLAMEIIRYLEYSIHCLNCHAESVHNYLISLYIKYNKDKLMNYLKLQGREITAVSYSPEFALRLCREHQLGEACVQLSIVLGLWEAAVDLALTISVDLAKTTASLPNNNIELSKKLWLKIAQYVVKQNNDIEQAMRFLEECKFIKIEDILPFFPDFVTIDHFKDAVCSSLEVYNKDIQNLKEEMEDATKSAEVIRSEILSFRNGYMLIQPSNECSSCHEQLMTKAFYTFPCSHCFHAECLIKEMQPYVDSSIINTIKDLQNQLSTLYQNNKDISQSLEAINRRDKVKESLDKLLAAECFFCGDIMISLIDKPFIEDAVFEKIKQEWE</sequence>
<dbReference type="GO" id="GO:0048284">
    <property type="term" value="P:organelle fusion"/>
    <property type="evidence" value="ECO:0007669"/>
    <property type="project" value="TreeGrafter"/>
</dbReference>
<keyword evidence="9" id="KW-0175">Coiled coil</keyword>
<dbReference type="GO" id="GO:0007040">
    <property type="term" value="P:lysosome organization"/>
    <property type="evidence" value="ECO:0007669"/>
    <property type="project" value="TreeGrafter"/>
</dbReference>
<dbReference type="InterPro" id="IPR007810">
    <property type="entry name" value="Pep3/Vps18_beta-prop"/>
</dbReference>
<evidence type="ECO:0000256" key="1">
    <source>
        <dbReference type="ARBA" id="ARBA00004492"/>
    </source>
</evidence>
<dbReference type="GO" id="GO:0006886">
    <property type="term" value="P:intracellular protein transport"/>
    <property type="evidence" value="ECO:0007669"/>
    <property type="project" value="UniProtKB-UniRule"/>
</dbReference>
<dbReference type="PANTHER" id="PTHR23323:SF26">
    <property type="entry name" value="VACUOLAR PROTEIN SORTING-ASSOCIATED PROTEIN 18 HOMOLOG"/>
    <property type="match status" value="1"/>
</dbReference>
<dbReference type="AlphaFoldDB" id="A0A9P0J3F3"/>
<keyword evidence="13" id="KW-1185">Reference proteome</keyword>
<evidence type="ECO:0000256" key="3">
    <source>
        <dbReference type="ARBA" id="ARBA00017338"/>
    </source>
</evidence>
<reference evidence="12" key="1">
    <citation type="submission" date="2022-02" db="EMBL/GenBank/DDBJ databases">
        <authorList>
            <person name="King R."/>
        </authorList>
    </citation>
    <scope>NUCLEOTIDE SEQUENCE</scope>
</reference>
<comment type="subcellular location">
    <subcellularLocation>
        <location evidence="1">Late endosome membrane</location>
        <topology evidence="1">Peripheral membrane protein</topology>
        <orientation evidence="1">Cytoplasmic side</orientation>
    </subcellularLocation>
</comment>
<evidence type="ECO:0000256" key="9">
    <source>
        <dbReference type="SAM" id="Coils"/>
    </source>
</evidence>
<evidence type="ECO:0000256" key="7">
    <source>
        <dbReference type="ARBA" id="ARBA00023136"/>
    </source>
</evidence>
<keyword evidence="6" id="KW-0862">Zinc</keyword>
<dbReference type="GO" id="GO:0007032">
    <property type="term" value="P:endosome organization"/>
    <property type="evidence" value="ECO:0007669"/>
    <property type="project" value="TreeGrafter"/>
</dbReference>
<evidence type="ECO:0000256" key="4">
    <source>
        <dbReference type="ARBA" id="ARBA00022723"/>
    </source>
</evidence>
<feature type="repeat" description="CHCR" evidence="8">
    <location>
        <begin position="630"/>
        <end position="786"/>
    </location>
</feature>
<dbReference type="GO" id="GO:0030897">
    <property type="term" value="C:HOPS complex"/>
    <property type="evidence" value="ECO:0007669"/>
    <property type="project" value="TreeGrafter"/>
</dbReference>
<keyword evidence="4" id="KW-0479">Metal-binding</keyword>
<protein>
    <recommendedName>
        <fullName evidence="3">Vacuolar protein sorting-associated protein 18 homolog</fullName>
    </recommendedName>
</protein>
<dbReference type="SUPFAM" id="SSF57850">
    <property type="entry name" value="RING/U-box"/>
    <property type="match status" value="1"/>
</dbReference>
<dbReference type="PANTHER" id="PTHR23323">
    <property type="entry name" value="VACUOLAR PROTEIN SORTING-ASSOCIATED PROTEIN"/>
    <property type="match status" value="1"/>
</dbReference>